<dbReference type="InterPro" id="IPR051804">
    <property type="entry name" value="Carb_Metab_Reg_Kinase/Isom"/>
</dbReference>
<evidence type="ECO:0008006" key="5">
    <source>
        <dbReference type="Google" id="ProtNLM"/>
    </source>
</evidence>
<organism evidence="3 4">
    <name type="scientific">Companilactobacillus huachuanensis</name>
    <dbReference type="NCBI Taxonomy" id="2559914"/>
    <lineage>
        <taxon>Bacteria</taxon>
        <taxon>Bacillati</taxon>
        <taxon>Bacillota</taxon>
        <taxon>Bacilli</taxon>
        <taxon>Lactobacillales</taxon>
        <taxon>Lactobacillaceae</taxon>
        <taxon>Companilactobacillus</taxon>
    </lineage>
</organism>
<keyword evidence="1" id="KW-0479">Metal-binding</keyword>
<proteinExistence type="predicted"/>
<evidence type="ECO:0000256" key="2">
    <source>
        <dbReference type="ARBA" id="ARBA00022833"/>
    </source>
</evidence>
<sequence length="213" mass="24444">MISIISAAQFYNKNLKLSTVTKEEFDHKKFINCFPVKKHDHYSIPAGAIHCGGPETVVLEISATPYIFTFKLWDWGRIGLDGKPRPIHLEHGKNNVDMRFDTDYVKKNLFAKNDVIEKGQKQLVEKTGLCDLEFINSYRYTFRNSVLIKNHDSVSMLNLVEGKKVRIYSQTNDFPPLIISYGETFIVPEYCKDVLVDNLCGSDEVMILQAFVK</sequence>
<dbReference type="Gene3D" id="2.60.120.10">
    <property type="entry name" value="Jelly Rolls"/>
    <property type="match status" value="1"/>
</dbReference>
<evidence type="ECO:0000256" key="1">
    <source>
        <dbReference type="ARBA" id="ARBA00022723"/>
    </source>
</evidence>
<accession>A0ABW1RQK0</accession>
<dbReference type="InterPro" id="IPR014710">
    <property type="entry name" value="RmlC-like_jellyroll"/>
</dbReference>
<dbReference type="PANTHER" id="PTHR42742">
    <property type="entry name" value="TRANSCRIPTIONAL REPRESSOR MPRA"/>
    <property type="match status" value="1"/>
</dbReference>
<evidence type="ECO:0000313" key="3">
    <source>
        <dbReference type="EMBL" id="MFC6177694.1"/>
    </source>
</evidence>
<keyword evidence="4" id="KW-1185">Reference proteome</keyword>
<gene>
    <name evidence="3" type="ORF">ACFQAV_12830</name>
</gene>
<dbReference type="EMBL" id="JBHSSF010000041">
    <property type="protein sequence ID" value="MFC6177694.1"/>
    <property type="molecule type" value="Genomic_DNA"/>
</dbReference>
<dbReference type="SUPFAM" id="SSF51182">
    <property type="entry name" value="RmlC-like cupins"/>
    <property type="match status" value="1"/>
</dbReference>
<comment type="caution">
    <text evidence="3">The sequence shown here is derived from an EMBL/GenBank/DDBJ whole genome shotgun (WGS) entry which is preliminary data.</text>
</comment>
<dbReference type="PANTHER" id="PTHR42742:SF3">
    <property type="entry name" value="FRUCTOKINASE"/>
    <property type="match status" value="1"/>
</dbReference>
<dbReference type="RefSeq" id="WP_137612030.1">
    <property type="nucleotide sequence ID" value="NZ_BJDF01000017.1"/>
</dbReference>
<protein>
    <recommendedName>
        <fullName evidence="5">Mannose-6-phosphate isomerase</fullName>
    </recommendedName>
</protein>
<reference evidence="4" key="1">
    <citation type="journal article" date="2019" name="Int. J. Syst. Evol. Microbiol.">
        <title>The Global Catalogue of Microorganisms (GCM) 10K type strain sequencing project: providing services to taxonomists for standard genome sequencing and annotation.</title>
        <authorList>
            <consortium name="The Broad Institute Genomics Platform"/>
            <consortium name="The Broad Institute Genome Sequencing Center for Infectious Disease"/>
            <person name="Wu L."/>
            <person name="Ma J."/>
        </authorList>
    </citation>
    <scope>NUCLEOTIDE SEQUENCE [LARGE SCALE GENOMIC DNA]</scope>
    <source>
        <strain evidence="4">CCM 8927</strain>
    </source>
</reference>
<dbReference type="Proteomes" id="UP001596288">
    <property type="component" value="Unassembled WGS sequence"/>
</dbReference>
<evidence type="ECO:0000313" key="4">
    <source>
        <dbReference type="Proteomes" id="UP001596288"/>
    </source>
</evidence>
<dbReference type="InterPro" id="IPR011051">
    <property type="entry name" value="RmlC_Cupin_sf"/>
</dbReference>
<name>A0ABW1RQK0_9LACO</name>
<keyword evidence="2" id="KW-0862">Zinc</keyword>